<keyword evidence="2" id="KW-0378">Hydrolase</keyword>
<accession>A0A7T2GLK2</accession>
<gene>
    <name evidence="2" type="ORF">IC614_05380</name>
</gene>
<dbReference type="Gene3D" id="1.50.10.10">
    <property type="match status" value="1"/>
</dbReference>
<dbReference type="EMBL" id="CP065592">
    <property type="protein sequence ID" value="QPQ56012.1"/>
    <property type="molecule type" value="Genomic_DNA"/>
</dbReference>
<protein>
    <submittedName>
        <fullName evidence="2">Glycoside hydrolase family 15 protein</fullName>
    </submittedName>
</protein>
<dbReference type="RefSeq" id="WP_200972872.1">
    <property type="nucleotide sequence ID" value="NZ_CP065592.1"/>
</dbReference>
<dbReference type="PANTHER" id="PTHR31616:SF0">
    <property type="entry name" value="GLUCAN 1,4-ALPHA-GLUCOSIDASE"/>
    <property type="match status" value="1"/>
</dbReference>
<dbReference type="GO" id="GO:0004553">
    <property type="term" value="F:hydrolase activity, hydrolyzing O-glycosyl compounds"/>
    <property type="evidence" value="ECO:0007669"/>
    <property type="project" value="TreeGrafter"/>
</dbReference>
<reference evidence="2 3" key="1">
    <citation type="submission" date="2020-11" db="EMBL/GenBank/DDBJ databases">
        <title>Genome seq and assembly of Sphingosinicella sp.</title>
        <authorList>
            <person name="Chhetri G."/>
        </authorList>
    </citation>
    <scope>NUCLEOTIDE SEQUENCE [LARGE SCALE GENOMIC DNA]</scope>
    <source>
        <strain evidence="2 3">UDD2</strain>
    </source>
</reference>
<evidence type="ECO:0000259" key="1">
    <source>
        <dbReference type="Pfam" id="PF00723"/>
    </source>
</evidence>
<organism evidence="2 3">
    <name type="scientific">Allosphingosinicella flava</name>
    <dbReference type="NCBI Taxonomy" id="2771430"/>
    <lineage>
        <taxon>Bacteria</taxon>
        <taxon>Pseudomonadati</taxon>
        <taxon>Pseudomonadota</taxon>
        <taxon>Alphaproteobacteria</taxon>
        <taxon>Sphingomonadales</taxon>
        <taxon>Sphingomonadaceae</taxon>
        <taxon>Allosphingosinicella</taxon>
    </lineage>
</organism>
<evidence type="ECO:0000313" key="3">
    <source>
        <dbReference type="Proteomes" id="UP000594873"/>
    </source>
</evidence>
<dbReference type="InterPro" id="IPR012341">
    <property type="entry name" value="6hp_glycosidase-like_sf"/>
</dbReference>
<dbReference type="Proteomes" id="UP000594873">
    <property type="component" value="Chromosome"/>
</dbReference>
<sequence>MKTLNLWPIGNCQVSALIDEAGGYVWGCAPQVDGDPLFCSLLDPKGESDVPRGEWRITLENQVKAEQRYLRNTPILVTKLTDSDGGVAEIFDFCPRFERSGRMYRPVAFARIVRPVAGTPRVRMTLNPATFWGEEDAERTSGTNHIRYLLKPQPLRLTTDAPVGHILEGRWFRLEKAQHFFLGPDEPFTGNVGHVLATMLHQTADHWREWVRGLAIPLEWQHVVIRAAITLKLCQHEQTGAIVAALTTSIPEAANSGRNWDYRYCWVRDAYYTVQALNRLGALDVLEGYLSYLRNIVDDAKGGHIQPLYAVTGEAKLEEWEASSLAGYRGMGPVRVGNAAYTQVQHDAYGQIVLSNAQAFFDQRLFRVATKADFTSLEKVGERAWAMHDQPDAGLWEFRTRTSVHTYSAAMSWAACDRLANAAEALDLPDKTALWRERAEKIRERIEADTWMGDEERFAATFGGRELDASLLQLADIRFVAPRDPRYVRTVEVVEQGLRRGEHMLRYADEDDFGLPETAFNFCTFWLIEAMHLTGRTEEARALYDKMLQRLTPAGLLSEDTDFETGELWGNYPQTYSLVGLINCAVMLSKPWSAIR</sequence>
<dbReference type="GO" id="GO:0005975">
    <property type="term" value="P:carbohydrate metabolic process"/>
    <property type="evidence" value="ECO:0007669"/>
    <property type="project" value="InterPro"/>
</dbReference>
<dbReference type="PANTHER" id="PTHR31616">
    <property type="entry name" value="TREHALASE"/>
    <property type="match status" value="1"/>
</dbReference>
<feature type="domain" description="GH15-like" evidence="1">
    <location>
        <begin position="223"/>
        <end position="585"/>
    </location>
</feature>
<proteinExistence type="predicted"/>
<dbReference type="KEGG" id="sflv:IC614_05380"/>
<keyword evidence="3" id="KW-1185">Reference proteome</keyword>
<dbReference type="InterPro" id="IPR011613">
    <property type="entry name" value="GH15-like"/>
</dbReference>
<dbReference type="AlphaFoldDB" id="A0A7T2GLK2"/>
<evidence type="ECO:0000313" key="2">
    <source>
        <dbReference type="EMBL" id="QPQ56012.1"/>
    </source>
</evidence>
<name>A0A7T2GLK2_9SPHN</name>
<dbReference type="SUPFAM" id="SSF48208">
    <property type="entry name" value="Six-hairpin glycosidases"/>
    <property type="match status" value="1"/>
</dbReference>
<dbReference type="Pfam" id="PF00723">
    <property type="entry name" value="Glyco_hydro_15"/>
    <property type="match status" value="1"/>
</dbReference>
<dbReference type="InterPro" id="IPR008928">
    <property type="entry name" value="6-hairpin_glycosidase_sf"/>
</dbReference>